<evidence type="ECO:0000313" key="9">
    <source>
        <dbReference type="Proteomes" id="UP000176714"/>
    </source>
</evidence>
<proteinExistence type="inferred from homology"/>
<dbReference type="InterPro" id="IPR030878">
    <property type="entry name" value="Ribosomal_uL15"/>
</dbReference>
<comment type="caution">
    <text evidence="8">The sequence shown here is derived from an EMBL/GenBank/DDBJ whole genome shotgun (WGS) entry which is preliminary data.</text>
</comment>
<dbReference type="GO" id="GO:0006412">
    <property type="term" value="P:translation"/>
    <property type="evidence" value="ECO:0007669"/>
    <property type="project" value="UniProtKB-UniRule"/>
</dbReference>
<reference evidence="8 9" key="1">
    <citation type="journal article" date="2016" name="Nat. Commun.">
        <title>Thousands of microbial genomes shed light on interconnected biogeochemical processes in an aquifer system.</title>
        <authorList>
            <person name="Anantharaman K."/>
            <person name="Brown C.T."/>
            <person name="Hug L.A."/>
            <person name="Sharon I."/>
            <person name="Castelle C.J."/>
            <person name="Probst A.J."/>
            <person name="Thomas B.C."/>
            <person name="Singh A."/>
            <person name="Wilkins M.J."/>
            <person name="Karaoz U."/>
            <person name="Brodie E.L."/>
            <person name="Williams K.H."/>
            <person name="Hubbard S.S."/>
            <person name="Banfield J.F."/>
        </authorList>
    </citation>
    <scope>NUCLEOTIDE SEQUENCE [LARGE SCALE GENOMIC DNA]</scope>
</reference>
<dbReference type="GO" id="GO:0022625">
    <property type="term" value="C:cytosolic large ribosomal subunit"/>
    <property type="evidence" value="ECO:0007669"/>
    <property type="project" value="TreeGrafter"/>
</dbReference>
<keyword evidence="4" id="KW-0694">RNA-binding</keyword>
<evidence type="ECO:0000256" key="1">
    <source>
        <dbReference type="ARBA" id="ARBA00007320"/>
    </source>
</evidence>
<dbReference type="InterPro" id="IPR036227">
    <property type="entry name" value="Ribosomal_uL15/eL18_sf"/>
</dbReference>
<dbReference type="EMBL" id="MFMD01000012">
    <property type="protein sequence ID" value="OGG76520.1"/>
    <property type="molecule type" value="Genomic_DNA"/>
</dbReference>
<protein>
    <recommendedName>
        <fullName evidence="4">Large ribosomal subunit protein uL15</fullName>
    </recommendedName>
</protein>
<dbReference type="InterPro" id="IPR005749">
    <property type="entry name" value="Ribosomal_uL15_bac-type"/>
</dbReference>
<sequence length="151" mass="15816">MQLHTLSPRTKNRKNPPVGRGGKRGKTSGRGGKGQTARAGHKIRPEVRDLIKKLPKRRGHGKNRARSVKTNRIRVSVVNLGALDAVFSAGETVSPATLLARGLVRRAKGRAPIVKILGTGSLTKALTIDGCTLSVSALAALTAAGGTHTHA</sequence>
<dbReference type="GO" id="GO:0019843">
    <property type="term" value="F:rRNA binding"/>
    <property type="evidence" value="ECO:0007669"/>
    <property type="project" value="UniProtKB-UniRule"/>
</dbReference>
<gene>
    <name evidence="4" type="primary">rplO</name>
    <name evidence="8" type="ORF">A2950_02035</name>
</gene>
<dbReference type="PANTHER" id="PTHR12934:SF11">
    <property type="entry name" value="LARGE RIBOSOMAL SUBUNIT PROTEIN UL15M"/>
    <property type="match status" value="1"/>
</dbReference>
<evidence type="ECO:0000313" key="8">
    <source>
        <dbReference type="EMBL" id="OGG76520.1"/>
    </source>
</evidence>
<evidence type="ECO:0000256" key="4">
    <source>
        <dbReference type="HAMAP-Rule" id="MF_01341"/>
    </source>
</evidence>
<feature type="region of interest" description="Disordered" evidence="6">
    <location>
        <begin position="1"/>
        <end position="46"/>
    </location>
</feature>
<accession>A0A1F6ESC9</accession>
<evidence type="ECO:0000256" key="5">
    <source>
        <dbReference type="RuleBase" id="RU003888"/>
    </source>
</evidence>
<dbReference type="GO" id="GO:0003735">
    <property type="term" value="F:structural constituent of ribosome"/>
    <property type="evidence" value="ECO:0007669"/>
    <property type="project" value="InterPro"/>
</dbReference>
<keyword evidence="2 4" id="KW-0689">Ribosomal protein</keyword>
<dbReference type="Proteomes" id="UP000176714">
    <property type="component" value="Unassembled WGS sequence"/>
</dbReference>
<keyword evidence="4" id="KW-0699">rRNA-binding</keyword>
<dbReference type="PROSITE" id="PS00475">
    <property type="entry name" value="RIBOSOMAL_L15"/>
    <property type="match status" value="1"/>
</dbReference>
<evidence type="ECO:0000259" key="7">
    <source>
        <dbReference type="Pfam" id="PF00828"/>
    </source>
</evidence>
<dbReference type="InterPro" id="IPR021131">
    <property type="entry name" value="Ribosomal_uL15/eL18"/>
</dbReference>
<evidence type="ECO:0000256" key="2">
    <source>
        <dbReference type="ARBA" id="ARBA00022980"/>
    </source>
</evidence>
<evidence type="ECO:0000256" key="6">
    <source>
        <dbReference type="SAM" id="MobiDB-lite"/>
    </source>
</evidence>
<keyword evidence="3 4" id="KW-0687">Ribonucleoprotein</keyword>
<dbReference type="InterPro" id="IPR001196">
    <property type="entry name" value="Ribosomal_uL15_CS"/>
</dbReference>
<dbReference type="AlphaFoldDB" id="A0A1F6ESC9"/>
<organism evidence="8 9">
    <name type="scientific">Candidatus Kaiserbacteria bacterium RIFCSPLOWO2_01_FULL_55_19</name>
    <dbReference type="NCBI Taxonomy" id="1798516"/>
    <lineage>
        <taxon>Bacteria</taxon>
        <taxon>Candidatus Kaiseribacteriota</taxon>
    </lineage>
</organism>
<dbReference type="HAMAP" id="MF_01341">
    <property type="entry name" value="Ribosomal_uL15"/>
    <property type="match status" value="1"/>
</dbReference>
<dbReference type="Pfam" id="PF00828">
    <property type="entry name" value="Ribosomal_L27A"/>
    <property type="match status" value="1"/>
</dbReference>
<dbReference type="PANTHER" id="PTHR12934">
    <property type="entry name" value="50S RIBOSOMAL PROTEIN L15"/>
    <property type="match status" value="1"/>
</dbReference>
<comment type="similarity">
    <text evidence="1 4 5">Belongs to the universal ribosomal protein uL15 family.</text>
</comment>
<comment type="function">
    <text evidence="4">Binds to the 23S rRNA.</text>
</comment>
<dbReference type="SUPFAM" id="SSF52080">
    <property type="entry name" value="Ribosomal proteins L15p and L18e"/>
    <property type="match status" value="1"/>
</dbReference>
<evidence type="ECO:0000256" key="3">
    <source>
        <dbReference type="ARBA" id="ARBA00023274"/>
    </source>
</evidence>
<feature type="domain" description="Large ribosomal subunit protein uL15/eL18" evidence="7">
    <location>
        <begin position="77"/>
        <end position="147"/>
    </location>
</feature>
<dbReference type="Gene3D" id="3.100.10.10">
    <property type="match status" value="1"/>
</dbReference>
<comment type="subunit">
    <text evidence="4">Part of the 50S ribosomal subunit.</text>
</comment>
<dbReference type="STRING" id="1798516.A2950_02035"/>
<name>A0A1F6ESC9_9BACT</name>